<feature type="domain" description="ABC1 atypical kinase-like" evidence="3">
    <location>
        <begin position="198"/>
        <end position="250"/>
    </location>
</feature>
<comment type="similarity">
    <text evidence="1">Belongs to the protein kinase superfamily. ADCK protein kinase family.</text>
</comment>
<evidence type="ECO:0000256" key="2">
    <source>
        <dbReference type="SAM" id="Phobius"/>
    </source>
</evidence>
<dbReference type="SUPFAM" id="SSF56112">
    <property type="entry name" value="Protein kinase-like (PK-like)"/>
    <property type="match status" value="1"/>
</dbReference>
<dbReference type="Pfam" id="PF03109">
    <property type="entry name" value="ABC1"/>
    <property type="match status" value="2"/>
</dbReference>
<feature type="transmembrane region" description="Helical" evidence="2">
    <location>
        <begin position="123"/>
        <end position="143"/>
    </location>
</feature>
<keyword evidence="2" id="KW-0812">Transmembrane</keyword>
<dbReference type="InterPro" id="IPR011009">
    <property type="entry name" value="Kinase-like_dom_sf"/>
</dbReference>
<comment type="caution">
    <text evidence="4">The sequence shown here is derived from an EMBL/GenBank/DDBJ whole genome shotgun (WGS) entry which is preliminary data.</text>
</comment>
<organism evidence="4 5">
    <name type="scientific">Umbelopsis ramanniana AG</name>
    <dbReference type="NCBI Taxonomy" id="1314678"/>
    <lineage>
        <taxon>Eukaryota</taxon>
        <taxon>Fungi</taxon>
        <taxon>Fungi incertae sedis</taxon>
        <taxon>Mucoromycota</taxon>
        <taxon>Mucoromycotina</taxon>
        <taxon>Umbelopsidomycetes</taxon>
        <taxon>Umbelopsidales</taxon>
        <taxon>Umbelopsidaceae</taxon>
        <taxon>Umbelopsis</taxon>
    </lineage>
</organism>
<dbReference type="PANTHER" id="PTHR45890:SF1">
    <property type="entry name" value="AARF DOMAIN CONTAINING KINASE 2"/>
    <property type="match status" value="1"/>
</dbReference>
<dbReference type="Proteomes" id="UP001206595">
    <property type="component" value="Unassembled WGS sequence"/>
</dbReference>
<gene>
    <name evidence="4" type="ORF">K450DRAFT_226371</name>
</gene>
<evidence type="ECO:0000259" key="3">
    <source>
        <dbReference type="Pfam" id="PF03109"/>
    </source>
</evidence>
<dbReference type="InterPro" id="IPR052402">
    <property type="entry name" value="ADCK_kinase"/>
</dbReference>
<dbReference type="InterPro" id="IPR044095">
    <property type="entry name" value="ADCK2_dom"/>
</dbReference>
<protein>
    <recommendedName>
        <fullName evidence="3">ABC1 atypical kinase-like domain-containing protein</fullName>
    </recommendedName>
</protein>
<reference evidence="4" key="1">
    <citation type="submission" date="2021-06" db="EMBL/GenBank/DDBJ databases">
        <authorList>
            <consortium name="DOE Joint Genome Institute"/>
            <person name="Mondo S.J."/>
            <person name="Amses K.R."/>
            <person name="Simmons D.R."/>
            <person name="Longcore J.E."/>
            <person name="Seto K."/>
            <person name="Alves G.H."/>
            <person name="Bonds A.E."/>
            <person name="Quandt C.A."/>
            <person name="Davis W.J."/>
            <person name="Chang Y."/>
            <person name="Letcher P.M."/>
            <person name="Powell M.J."/>
            <person name="Kuo A."/>
            <person name="Labutti K."/>
            <person name="Pangilinan J."/>
            <person name="Andreopoulos W."/>
            <person name="Tritt A."/>
            <person name="Riley R."/>
            <person name="Hundley H."/>
            <person name="Johnson J."/>
            <person name="Lipzen A."/>
            <person name="Barry K."/>
            <person name="Berbee M.L."/>
            <person name="Buchler N.E."/>
            <person name="Grigoriev I.V."/>
            <person name="Spatafora J.W."/>
            <person name="Stajich J.E."/>
            <person name="James T.Y."/>
        </authorList>
    </citation>
    <scope>NUCLEOTIDE SEQUENCE</scope>
    <source>
        <strain evidence="4">AG</strain>
    </source>
</reference>
<feature type="domain" description="ABC1 atypical kinase-like" evidence="3">
    <location>
        <begin position="289"/>
        <end position="445"/>
    </location>
</feature>
<dbReference type="RefSeq" id="XP_051447675.1">
    <property type="nucleotide sequence ID" value="XM_051586545.1"/>
</dbReference>
<dbReference type="CDD" id="cd13971">
    <property type="entry name" value="ADCK2-like"/>
    <property type="match status" value="1"/>
</dbReference>
<keyword evidence="2" id="KW-1133">Transmembrane helix</keyword>
<evidence type="ECO:0000256" key="1">
    <source>
        <dbReference type="ARBA" id="ARBA00009670"/>
    </source>
</evidence>
<dbReference type="PANTHER" id="PTHR45890">
    <property type="entry name" value="AARF DOMAIN CONTAINING KINASE 2 (PREDICTED)"/>
    <property type="match status" value="1"/>
</dbReference>
<evidence type="ECO:0000313" key="5">
    <source>
        <dbReference type="Proteomes" id="UP001206595"/>
    </source>
</evidence>
<sequence length="696" mass="80302">MATHVASFCVRRARPLRIAALNTGQRTLRTQPFRIPRPFTPLKPVSISTAVSYTAFSRFTLASLPLAHLERKYHKHNNEISTPEDVELQKLEPSKRRVIRILDRILEWLDRWFLEPLLVCKRFFHVILLFAPIAICVPIVFIGERHPDEQDERSGTLLWYDLIMTQMERAGPTFIKLGQWAASRTDLFPLALCSRLSRLHSSVSPHKFSYTRRVIEDAFGGLPLHVIFSDFEEKPIGVGAIAQVYRAKIRPDFAESHKEDLFAIQDNVQSPNSVRIQDDETGETINIHTSVAVKVLHPRARKTVTRDLQIMKTVATLLSFIPTVKWISLPEEVDKFGEMMQEQLDLRNEGRNLKKFNELYENNLTVMFPRPMMRFTTKNMLIEEFASGIPISVFLDEARESQSKNEPSAVFDHKIADIGLDAFLHMLIFYNFIHADLHPGNIMVKFYKPSAYHKFQQIWSKIMGRELKDDGDIALERIEAVCHDHKLMREELAKLKDEGYSPCLIFLDTGLVTELNEVNRRNFLDLFRAIAEFDGYRTGQLMVQRCRTPEMVIEPEVFALKMQHIILDIKQRTFQLGQVKVANLLHTVMNMVRDHHVKLEGDFVNVVVSILLLEGIGRQLDPNLDLLKSAIPVLRDFSIKDGAKGALERIKSVEDIKGATPWLKVWFWIEAREWLATNTRENEWLTMCDICCPPNS</sequence>
<name>A0AAD5EGV6_UMBRA</name>
<evidence type="ECO:0000313" key="4">
    <source>
        <dbReference type="EMBL" id="KAI8582671.1"/>
    </source>
</evidence>
<dbReference type="GeneID" id="75911893"/>
<dbReference type="InterPro" id="IPR004147">
    <property type="entry name" value="ABC1_dom"/>
</dbReference>
<dbReference type="AlphaFoldDB" id="A0AAD5EGV6"/>
<proteinExistence type="inferred from homology"/>
<dbReference type="EMBL" id="MU620899">
    <property type="protein sequence ID" value="KAI8582671.1"/>
    <property type="molecule type" value="Genomic_DNA"/>
</dbReference>
<accession>A0AAD5EGV6</accession>
<keyword evidence="5" id="KW-1185">Reference proteome</keyword>
<keyword evidence="2" id="KW-0472">Membrane</keyword>
<dbReference type="GO" id="GO:0005739">
    <property type="term" value="C:mitochondrion"/>
    <property type="evidence" value="ECO:0007669"/>
    <property type="project" value="TreeGrafter"/>
</dbReference>
<reference evidence="4" key="2">
    <citation type="journal article" date="2022" name="Proc. Natl. Acad. Sci. U.S.A.">
        <title>Diploid-dominant life cycles characterize the early evolution of Fungi.</title>
        <authorList>
            <person name="Amses K.R."/>
            <person name="Simmons D.R."/>
            <person name="Longcore J.E."/>
            <person name="Mondo S.J."/>
            <person name="Seto K."/>
            <person name="Jeronimo G.H."/>
            <person name="Bonds A.E."/>
            <person name="Quandt C.A."/>
            <person name="Davis W.J."/>
            <person name="Chang Y."/>
            <person name="Federici B.A."/>
            <person name="Kuo A."/>
            <person name="LaButti K."/>
            <person name="Pangilinan J."/>
            <person name="Andreopoulos W."/>
            <person name="Tritt A."/>
            <person name="Riley R."/>
            <person name="Hundley H."/>
            <person name="Johnson J."/>
            <person name="Lipzen A."/>
            <person name="Barry K."/>
            <person name="Lang B.F."/>
            <person name="Cuomo C.A."/>
            <person name="Buchler N.E."/>
            <person name="Grigoriev I.V."/>
            <person name="Spatafora J.W."/>
            <person name="Stajich J.E."/>
            <person name="James T.Y."/>
        </authorList>
    </citation>
    <scope>NUCLEOTIDE SEQUENCE</scope>
    <source>
        <strain evidence="4">AG</strain>
    </source>
</reference>